<dbReference type="InterPro" id="IPR050855">
    <property type="entry name" value="NDM-1-like"/>
</dbReference>
<feature type="domain" description="Metallo-beta-lactamase" evidence="1">
    <location>
        <begin position="18"/>
        <end position="216"/>
    </location>
</feature>
<dbReference type="Gene3D" id="3.60.15.10">
    <property type="entry name" value="Ribonuclease Z/Hydroxyacylglutathione hydrolase-like"/>
    <property type="match status" value="1"/>
</dbReference>
<organism evidence="2 3">
    <name type="scientific">Fibrella forsythiae</name>
    <dbReference type="NCBI Taxonomy" id="2817061"/>
    <lineage>
        <taxon>Bacteria</taxon>
        <taxon>Pseudomonadati</taxon>
        <taxon>Bacteroidota</taxon>
        <taxon>Cytophagia</taxon>
        <taxon>Cytophagales</taxon>
        <taxon>Spirosomataceae</taxon>
        <taxon>Fibrella</taxon>
    </lineage>
</organism>
<sequence length="235" mass="25279">MAAMQQITASLYQISLGVVNVFVIKDTKNGLTLIDTGYKGSSEKIVSAIRKAGEDPLTIRQIILTHCHPDHAGSAAAFNAEWGIPVWAYYQDVPLLAKGSAGEVPIHLSPGVINWFIYHLFIKRGSSAIDPVIVDRSLTSKEVLPIAGGLQVLHTPGHSSGHIALLLQQERVLIAGDLCANVAGLDFSTVYEDRRLGVQSILEVARLDVEKAVFGHGKLLAPRANEKLAAKFSAL</sequence>
<dbReference type="InterPro" id="IPR001279">
    <property type="entry name" value="Metallo-B-lactamas"/>
</dbReference>
<evidence type="ECO:0000259" key="1">
    <source>
        <dbReference type="SMART" id="SM00849"/>
    </source>
</evidence>
<protein>
    <submittedName>
        <fullName evidence="2">MBL fold metallo-hydrolase</fullName>
    </submittedName>
</protein>
<dbReference type="EMBL" id="JAFMYW010000003">
    <property type="protein sequence ID" value="MBO0949404.1"/>
    <property type="molecule type" value="Genomic_DNA"/>
</dbReference>
<reference evidence="2 3" key="1">
    <citation type="submission" date="2021-03" db="EMBL/GenBank/DDBJ databases">
        <title>Fibrella sp. HMF5405 genome sequencing and assembly.</title>
        <authorList>
            <person name="Kang H."/>
            <person name="Kim H."/>
            <person name="Bae S."/>
            <person name="Joh K."/>
        </authorList>
    </citation>
    <scope>NUCLEOTIDE SEQUENCE [LARGE SCALE GENOMIC DNA]</scope>
    <source>
        <strain evidence="2 3">HMF5405</strain>
    </source>
</reference>
<accession>A0ABS3JHB5</accession>
<dbReference type="SUPFAM" id="SSF56281">
    <property type="entry name" value="Metallo-hydrolase/oxidoreductase"/>
    <property type="match status" value="1"/>
</dbReference>
<evidence type="ECO:0000313" key="3">
    <source>
        <dbReference type="Proteomes" id="UP000664628"/>
    </source>
</evidence>
<comment type="caution">
    <text evidence="2">The sequence shown here is derived from an EMBL/GenBank/DDBJ whole genome shotgun (WGS) entry which is preliminary data.</text>
</comment>
<dbReference type="PANTHER" id="PTHR42951">
    <property type="entry name" value="METALLO-BETA-LACTAMASE DOMAIN-CONTAINING"/>
    <property type="match status" value="1"/>
</dbReference>
<keyword evidence="3" id="KW-1185">Reference proteome</keyword>
<dbReference type="SMART" id="SM00849">
    <property type="entry name" value="Lactamase_B"/>
    <property type="match status" value="1"/>
</dbReference>
<dbReference type="PANTHER" id="PTHR42951:SF17">
    <property type="entry name" value="METALLO-BETA-LACTAMASE DOMAIN-CONTAINING PROTEIN"/>
    <property type="match status" value="1"/>
</dbReference>
<proteinExistence type="predicted"/>
<gene>
    <name evidence="2" type="ORF">J2I46_12475</name>
</gene>
<name>A0ABS3JHB5_9BACT</name>
<dbReference type="Pfam" id="PF00753">
    <property type="entry name" value="Lactamase_B"/>
    <property type="match status" value="1"/>
</dbReference>
<dbReference type="CDD" id="cd07721">
    <property type="entry name" value="yflN-like_MBL-fold"/>
    <property type="match status" value="1"/>
</dbReference>
<dbReference type="Proteomes" id="UP000664628">
    <property type="component" value="Unassembled WGS sequence"/>
</dbReference>
<dbReference type="InterPro" id="IPR036866">
    <property type="entry name" value="RibonucZ/Hydroxyglut_hydro"/>
</dbReference>
<evidence type="ECO:0000313" key="2">
    <source>
        <dbReference type="EMBL" id="MBO0949404.1"/>
    </source>
</evidence>